<reference evidence="3" key="1">
    <citation type="journal article" date="2023" name="Proc. Natl. Acad. Sci. U.S.A.">
        <title>Genomic and structural basis for evolution of tropane alkaloid biosynthesis.</title>
        <authorList>
            <person name="Wanga Y.-J."/>
            <person name="Taina T."/>
            <person name="Yua J.-Y."/>
            <person name="Lia J."/>
            <person name="Xua B."/>
            <person name="Chenc J."/>
            <person name="D'Auriad J.C."/>
            <person name="Huanga J.-P."/>
            <person name="Huanga S.-X."/>
        </authorList>
    </citation>
    <scope>NUCLEOTIDE SEQUENCE [LARGE SCALE GENOMIC DNA]</scope>
    <source>
        <strain evidence="3">cv. KIB-2019</strain>
    </source>
</reference>
<dbReference type="EMBL" id="JAJAGQ010000006">
    <property type="protein sequence ID" value="KAJ8560975.1"/>
    <property type="molecule type" value="Genomic_DNA"/>
</dbReference>
<feature type="compositionally biased region" description="Basic and acidic residues" evidence="1">
    <location>
        <begin position="114"/>
        <end position="123"/>
    </location>
</feature>
<accession>A0A9Q1MIE8</accession>
<comment type="caution">
    <text evidence="2">The sequence shown here is derived from an EMBL/GenBank/DDBJ whole genome shotgun (WGS) entry which is preliminary data.</text>
</comment>
<protein>
    <submittedName>
        <fullName evidence="2">Uncharacterized protein</fullName>
    </submittedName>
</protein>
<proteinExistence type="predicted"/>
<keyword evidence="3" id="KW-1185">Reference proteome</keyword>
<evidence type="ECO:0000256" key="1">
    <source>
        <dbReference type="SAM" id="MobiDB-lite"/>
    </source>
</evidence>
<sequence length="159" mass="17880">MMTTHRPRDLQSTVTPNLTYVDDNAASQAARKLTYSVGNVGVPEADRRNTEPQNEMIIEEAKGKVRTQYIEYDWWLEYCQDCMCLGHETDKCPVNKAAAEAKKKEAAKGSIANDKQKEVEDPKGKRRKEVQSQWQAKDSTLVAGTSQDVIQTATTTELQ</sequence>
<name>A0A9Q1MIE8_9SOLA</name>
<gene>
    <name evidence="2" type="ORF">K7X08_027165</name>
</gene>
<evidence type="ECO:0000313" key="3">
    <source>
        <dbReference type="Proteomes" id="UP001152561"/>
    </source>
</evidence>
<evidence type="ECO:0000313" key="2">
    <source>
        <dbReference type="EMBL" id="KAJ8560975.1"/>
    </source>
</evidence>
<feature type="region of interest" description="Disordered" evidence="1">
    <location>
        <begin position="104"/>
        <end position="138"/>
    </location>
</feature>
<organism evidence="2 3">
    <name type="scientific">Anisodus acutangulus</name>
    <dbReference type="NCBI Taxonomy" id="402998"/>
    <lineage>
        <taxon>Eukaryota</taxon>
        <taxon>Viridiplantae</taxon>
        <taxon>Streptophyta</taxon>
        <taxon>Embryophyta</taxon>
        <taxon>Tracheophyta</taxon>
        <taxon>Spermatophyta</taxon>
        <taxon>Magnoliopsida</taxon>
        <taxon>eudicotyledons</taxon>
        <taxon>Gunneridae</taxon>
        <taxon>Pentapetalae</taxon>
        <taxon>asterids</taxon>
        <taxon>lamiids</taxon>
        <taxon>Solanales</taxon>
        <taxon>Solanaceae</taxon>
        <taxon>Solanoideae</taxon>
        <taxon>Hyoscyameae</taxon>
        <taxon>Anisodus</taxon>
    </lineage>
</organism>
<dbReference type="AlphaFoldDB" id="A0A9Q1MIE8"/>
<dbReference type="Proteomes" id="UP001152561">
    <property type="component" value="Unassembled WGS sequence"/>
</dbReference>